<evidence type="ECO:0000313" key="2">
    <source>
        <dbReference type="Proteomes" id="UP000239522"/>
    </source>
</evidence>
<accession>A0A2S7KXU3</accession>
<dbReference type="Proteomes" id="UP000239522">
    <property type="component" value="Unassembled WGS sequence"/>
</dbReference>
<protein>
    <submittedName>
        <fullName evidence="1">Uncharacterized protein</fullName>
    </submittedName>
</protein>
<organism evidence="1 2">
    <name type="scientific">Polaribacter filamentus</name>
    <dbReference type="NCBI Taxonomy" id="53483"/>
    <lineage>
        <taxon>Bacteria</taxon>
        <taxon>Pseudomonadati</taxon>
        <taxon>Bacteroidota</taxon>
        <taxon>Flavobacteriia</taxon>
        <taxon>Flavobacteriales</taxon>
        <taxon>Flavobacteriaceae</taxon>
    </lineage>
</organism>
<keyword evidence="2" id="KW-1185">Reference proteome</keyword>
<name>A0A2S7KXU3_9FLAO</name>
<dbReference type="AlphaFoldDB" id="A0A2S7KXU3"/>
<gene>
    <name evidence="1" type="ORF">BST83_09990</name>
</gene>
<proteinExistence type="predicted"/>
<dbReference type="RefSeq" id="WP_104809667.1">
    <property type="nucleotide sequence ID" value="NZ_MQUA01000013.1"/>
</dbReference>
<sequence length="256" mass="30166">MKKGKVLNLFENNKTGENTEDIYAALLDEFILPFTTDFSSFEYQEEVFDIALDAWNFGNIKSLLGEKEFKEVISLAKENDINYPLLKKLIAHKVSKFKEFTNFIVDFDILDINGVLKLTVVTEKEEKYMIDMLVGTSEPESNKDDFEENFINRSAISLKPLQPFIDWHNAIYPDSKIDESVFNEVTIYLINNSNFDDIEAYLKKKFDRYFMIELDGWHTNKKEWPQKRTYKMFKEWFRIDVSTAVYDLEKTPISKA</sequence>
<dbReference type="OrthoDB" id="8602450at2"/>
<comment type="caution">
    <text evidence="1">The sequence shown here is derived from an EMBL/GenBank/DDBJ whole genome shotgun (WGS) entry which is preliminary data.</text>
</comment>
<reference evidence="1 2" key="1">
    <citation type="submission" date="2016-11" db="EMBL/GenBank/DDBJ databases">
        <title>Trade-off between light-utilization and light-protection in marine flavobacteria.</title>
        <authorList>
            <person name="Kumagai Y."/>
        </authorList>
    </citation>
    <scope>NUCLEOTIDE SEQUENCE [LARGE SCALE GENOMIC DNA]</scope>
    <source>
        <strain evidence="1 2">ATCC 700397</strain>
    </source>
</reference>
<evidence type="ECO:0000313" key="1">
    <source>
        <dbReference type="EMBL" id="PQB07457.1"/>
    </source>
</evidence>
<dbReference type="EMBL" id="MQUA01000013">
    <property type="protein sequence ID" value="PQB07457.1"/>
    <property type="molecule type" value="Genomic_DNA"/>
</dbReference>